<evidence type="ECO:0008006" key="5">
    <source>
        <dbReference type="Google" id="ProtNLM"/>
    </source>
</evidence>
<dbReference type="EMBL" id="RCCT01000008">
    <property type="protein sequence ID" value="RLJ98848.1"/>
    <property type="molecule type" value="Genomic_DNA"/>
</dbReference>
<evidence type="ECO:0000256" key="2">
    <source>
        <dbReference type="ARBA" id="ARBA00022840"/>
    </source>
</evidence>
<name>A0A497YS54_9RHOB</name>
<dbReference type="GO" id="GO:0005524">
    <property type="term" value="F:ATP binding"/>
    <property type="evidence" value="ECO:0007669"/>
    <property type="project" value="UniProtKB-KW"/>
</dbReference>
<evidence type="ECO:0000256" key="1">
    <source>
        <dbReference type="ARBA" id="ARBA00022741"/>
    </source>
</evidence>
<protein>
    <recommendedName>
        <fullName evidence="5">AAA ATPase-like protein</fullName>
    </recommendedName>
</protein>
<sequence>MTSSLQKWLPEDQEVFLTDLLDLPQPRMLSDLYQAMGYSARNTGKRAILGALARDRCKERPLVLVVEDLHWADVITMDALADLAAQLSTDRVLILLTTRIDSDPLDRTWRDRARPASLTTIDLAPISKDETEALATPFGLRHDDYVLECIRRAGGNPLFLEQLLLEGEAARGERVPGSIQSIVLSRTDRLPQLVRSALQVASVIGQRFRPELVRQLIEDPEYAFDRLIAESLVVKSGDELRFAHALIRDSAYQSPLKERGFKLHARIASLIDNDEPALMAAHLESAKDESAPRAYFEAAYAERLKIRSDCACRTWDQNRQEP</sequence>
<keyword evidence="1" id="KW-0547">Nucleotide-binding</keyword>
<dbReference type="InterPro" id="IPR027417">
    <property type="entry name" value="P-loop_NTPase"/>
</dbReference>
<dbReference type="RefSeq" id="WP_029621643.1">
    <property type="nucleotide sequence ID" value="NZ_AEYW01000003.1"/>
</dbReference>
<comment type="caution">
    <text evidence="3">The sequence shown here is derived from an EMBL/GenBank/DDBJ whole genome shotgun (WGS) entry which is preliminary data.</text>
</comment>
<dbReference type="GO" id="GO:0005737">
    <property type="term" value="C:cytoplasm"/>
    <property type="evidence" value="ECO:0007669"/>
    <property type="project" value="TreeGrafter"/>
</dbReference>
<organism evidence="3 4">
    <name type="scientific">Ruegeria conchae</name>
    <dbReference type="NCBI Taxonomy" id="981384"/>
    <lineage>
        <taxon>Bacteria</taxon>
        <taxon>Pseudomonadati</taxon>
        <taxon>Pseudomonadota</taxon>
        <taxon>Alphaproteobacteria</taxon>
        <taxon>Rhodobacterales</taxon>
        <taxon>Roseobacteraceae</taxon>
        <taxon>Ruegeria</taxon>
    </lineage>
</organism>
<dbReference type="GO" id="GO:0004016">
    <property type="term" value="F:adenylate cyclase activity"/>
    <property type="evidence" value="ECO:0007669"/>
    <property type="project" value="TreeGrafter"/>
</dbReference>
<proteinExistence type="predicted"/>
<dbReference type="AlphaFoldDB" id="A0A497YS54"/>
<dbReference type="PANTHER" id="PTHR16305:SF28">
    <property type="entry name" value="GUANYLATE CYCLASE DOMAIN-CONTAINING PROTEIN"/>
    <property type="match status" value="1"/>
</dbReference>
<keyword evidence="2" id="KW-0067">ATP-binding</keyword>
<dbReference type="OrthoDB" id="341967at2"/>
<accession>A0A497YS54</accession>
<gene>
    <name evidence="3" type="ORF">CLV75_3969</name>
</gene>
<evidence type="ECO:0000313" key="3">
    <source>
        <dbReference type="EMBL" id="RLJ98848.1"/>
    </source>
</evidence>
<dbReference type="SUPFAM" id="SSF52540">
    <property type="entry name" value="P-loop containing nucleoside triphosphate hydrolases"/>
    <property type="match status" value="1"/>
</dbReference>
<keyword evidence="4" id="KW-1185">Reference proteome</keyword>
<dbReference type="PANTHER" id="PTHR16305">
    <property type="entry name" value="TESTICULAR SOLUBLE ADENYLYL CYCLASE"/>
    <property type="match status" value="1"/>
</dbReference>
<dbReference type="STRING" id="981384.GCA_000192475_03864"/>
<evidence type="ECO:0000313" key="4">
    <source>
        <dbReference type="Proteomes" id="UP000271700"/>
    </source>
</evidence>
<reference evidence="3 4" key="1">
    <citation type="submission" date="2018-10" db="EMBL/GenBank/DDBJ databases">
        <title>Genomic Encyclopedia of Archaeal and Bacterial Type Strains, Phase II (KMG-II): from individual species to whole genera.</title>
        <authorList>
            <person name="Goeker M."/>
        </authorList>
    </citation>
    <scope>NUCLEOTIDE SEQUENCE [LARGE SCALE GENOMIC DNA]</scope>
    <source>
        <strain evidence="3 4">DSM 29317</strain>
    </source>
</reference>
<dbReference type="Proteomes" id="UP000271700">
    <property type="component" value="Unassembled WGS sequence"/>
</dbReference>